<keyword evidence="1" id="KW-1133">Transmembrane helix</keyword>
<feature type="transmembrane region" description="Helical" evidence="1">
    <location>
        <begin position="96"/>
        <end position="117"/>
    </location>
</feature>
<keyword evidence="1" id="KW-0472">Membrane</keyword>
<evidence type="ECO:0000313" key="3">
    <source>
        <dbReference type="Proteomes" id="UP001597557"/>
    </source>
</evidence>
<reference evidence="3" key="1">
    <citation type="journal article" date="2019" name="Int. J. Syst. Evol. Microbiol.">
        <title>The Global Catalogue of Microorganisms (GCM) 10K type strain sequencing project: providing services to taxonomists for standard genome sequencing and annotation.</title>
        <authorList>
            <consortium name="The Broad Institute Genomics Platform"/>
            <consortium name="The Broad Institute Genome Sequencing Center for Infectious Disease"/>
            <person name="Wu L."/>
            <person name="Ma J."/>
        </authorList>
    </citation>
    <scope>NUCLEOTIDE SEQUENCE [LARGE SCALE GENOMIC DNA]</scope>
    <source>
        <strain evidence="3">KCTC 22437</strain>
    </source>
</reference>
<evidence type="ECO:0000256" key="1">
    <source>
        <dbReference type="SAM" id="Phobius"/>
    </source>
</evidence>
<dbReference type="Proteomes" id="UP001597557">
    <property type="component" value="Unassembled WGS sequence"/>
</dbReference>
<sequence length="167" mass="18759">MSKQTHGNNNEAGMVWWPYIKYELVSKLSPEQIRQKIELSGEEDFVIHYLNGIIYIKESSSFKFGSHSRSFKPEAALIGASAGDAYKYRVELNARLSSMLLLGLVLLAIVATIAFSKRNDLIIGHYKDAVIACICVLMMGYALPVVTFNADLNRIKLFIDDLLEIEP</sequence>
<keyword evidence="3" id="KW-1185">Reference proteome</keyword>
<evidence type="ECO:0000313" key="2">
    <source>
        <dbReference type="EMBL" id="MFD2874190.1"/>
    </source>
</evidence>
<protein>
    <submittedName>
        <fullName evidence="2">Uncharacterized protein</fullName>
    </submittedName>
</protein>
<feature type="transmembrane region" description="Helical" evidence="1">
    <location>
        <begin position="129"/>
        <end position="148"/>
    </location>
</feature>
<comment type="caution">
    <text evidence="2">The sequence shown here is derived from an EMBL/GenBank/DDBJ whole genome shotgun (WGS) entry which is preliminary data.</text>
</comment>
<name>A0ABW5YH08_9SPHI</name>
<proteinExistence type="predicted"/>
<dbReference type="RefSeq" id="WP_377188368.1">
    <property type="nucleotide sequence ID" value="NZ_JBHUPD010000003.1"/>
</dbReference>
<accession>A0ABW5YH08</accession>
<keyword evidence="1" id="KW-0812">Transmembrane</keyword>
<gene>
    <name evidence="2" type="ORF">ACFS5N_17035</name>
</gene>
<organism evidence="2 3">
    <name type="scientific">Mucilaginibacter ximonensis</name>
    <dbReference type="NCBI Taxonomy" id="538021"/>
    <lineage>
        <taxon>Bacteria</taxon>
        <taxon>Pseudomonadati</taxon>
        <taxon>Bacteroidota</taxon>
        <taxon>Sphingobacteriia</taxon>
        <taxon>Sphingobacteriales</taxon>
        <taxon>Sphingobacteriaceae</taxon>
        <taxon>Mucilaginibacter</taxon>
    </lineage>
</organism>
<dbReference type="EMBL" id="JBHUPD010000003">
    <property type="protein sequence ID" value="MFD2874190.1"/>
    <property type="molecule type" value="Genomic_DNA"/>
</dbReference>